<dbReference type="PRINTS" id="PR00038">
    <property type="entry name" value="HTHLUXR"/>
</dbReference>
<evidence type="ECO:0000256" key="4">
    <source>
        <dbReference type="ARBA" id="ARBA00023163"/>
    </source>
</evidence>
<dbReference type="Pfam" id="PF00072">
    <property type="entry name" value="Response_reg"/>
    <property type="match status" value="1"/>
</dbReference>
<dbReference type="GO" id="GO:0006355">
    <property type="term" value="P:regulation of DNA-templated transcription"/>
    <property type="evidence" value="ECO:0007669"/>
    <property type="project" value="InterPro"/>
</dbReference>
<dbReference type="CDD" id="cd06170">
    <property type="entry name" value="LuxR_C_like"/>
    <property type="match status" value="1"/>
</dbReference>
<keyword evidence="3" id="KW-0238">DNA-binding</keyword>
<evidence type="ECO:0000256" key="1">
    <source>
        <dbReference type="ARBA" id="ARBA00022553"/>
    </source>
</evidence>
<dbReference type="GO" id="GO:0000160">
    <property type="term" value="P:phosphorelay signal transduction system"/>
    <property type="evidence" value="ECO:0007669"/>
    <property type="project" value="InterPro"/>
</dbReference>
<dbReference type="PANTHER" id="PTHR43214">
    <property type="entry name" value="TWO-COMPONENT RESPONSE REGULATOR"/>
    <property type="match status" value="1"/>
</dbReference>
<dbReference type="EMBL" id="CP063989">
    <property type="protein sequence ID" value="QPL05572.1"/>
    <property type="molecule type" value="Genomic_DNA"/>
</dbReference>
<dbReference type="GO" id="GO:0003677">
    <property type="term" value="F:DNA binding"/>
    <property type="evidence" value="ECO:0007669"/>
    <property type="project" value="UniProtKB-KW"/>
</dbReference>
<dbReference type="InterPro" id="IPR058245">
    <property type="entry name" value="NreC/VraR/RcsB-like_REC"/>
</dbReference>
<dbReference type="SMART" id="SM00448">
    <property type="entry name" value="REC"/>
    <property type="match status" value="1"/>
</dbReference>
<feature type="domain" description="HTH luxR-type" evidence="6">
    <location>
        <begin position="150"/>
        <end position="215"/>
    </location>
</feature>
<dbReference type="Gene3D" id="3.40.50.2300">
    <property type="match status" value="1"/>
</dbReference>
<keyword evidence="1 5" id="KW-0597">Phosphoprotein</keyword>
<evidence type="ECO:0000259" key="7">
    <source>
        <dbReference type="PROSITE" id="PS50110"/>
    </source>
</evidence>
<accession>A0A7T0LKR7</accession>
<protein>
    <submittedName>
        <fullName evidence="8">Response regulator transcription factor</fullName>
    </submittedName>
</protein>
<organism evidence="8 9">
    <name type="scientific">Actinomyces respiraculi</name>
    <dbReference type="NCBI Taxonomy" id="2744574"/>
    <lineage>
        <taxon>Bacteria</taxon>
        <taxon>Bacillati</taxon>
        <taxon>Actinomycetota</taxon>
        <taxon>Actinomycetes</taxon>
        <taxon>Actinomycetales</taxon>
        <taxon>Actinomycetaceae</taxon>
        <taxon>Actinomyces</taxon>
    </lineage>
</organism>
<feature type="domain" description="Response regulatory" evidence="7">
    <location>
        <begin position="8"/>
        <end position="124"/>
    </location>
</feature>
<dbReference type="PANTHER" id="PTHR43214:SF24">
    <property type="entry name" value="TRANSCRIPTIONAL REGULATORY PROTEIN NARL-RELATED"/>
    <property type="match status" value="1"/>
</dbReference>
<evidence type="ECO:0000256" key="3">
    <source>
        <dbReference type="ARBA" id="ARBA00023125"/>
    </source>
</evidence>
<dbReference type="InterPro" id="IPR000792">
    <property type="entry name" value="Tscrpt_reg_LuxR_C"/>
</dbReference>
<keyword evidence="2" id="KW-0805">Transcription regulation</keyword>
<dbReference type="Pfam" id="PF00196">
    <property type="entry name" value="GerE"/>
    <property type="match status" value="1"/>
</dbReference>
<keyword evidence="4" id="KW-0804">Transcription</keyword>
<dbReference type="SUPFAM" id="SSF46894">
    <property type="entry name" value="C-terminal effector domain of the bipartite response regulators"/>
    <property type="match status" value="1"/>
</dbReference>
<name>A0A7T0LKR7_9ACTO</name>
<keyword evidence="9" id="KW-1185">Reference proteome</keyword>
<dbReference type="RefSeq" id="WP_166857013.1">
    <property type="nucleotide sequence ID" value="NZ_CP063989.1"/>
</dbReference>
<gene>
    <name evidence="8" type="ORF">ID810_00815</name>
</gene>
<dbReference type="PROSITE" id="PS50110">
    <property type="entry name" value="RESPONSE_REGULATORY"/>
    <property type="match status" value="1"/>
</dbReference>
<evidence type="ECO:0000256" key="5">
    <source>
        <dbReference type="PROSITE-ProRule" id="PRU00169"/>
    </source>
</evidence>
<dbReference type="InterPro" id="IPR001789">
    <property type="entry name" value="Sig_transdc_resp-reg_receiver"/>
</dbReference>
<dbReference type="InterPro" id="IPR011006">
    <property type="entry name" value="CheY-like_superfamily"/>
</dbReference>
<dbReference type="KEGG" id="arep:ID810_00815"/>
<evidence type="ECO:0000256" key="2">
    <source>
        <dbReference type="ARBA" id="ARBA00023015"/>
    </source>
</evidence>
<dbReference type="Proteomes" id="UP000594637">
    <property type="component" value="Chromosome"/>
</dbReference>
<dbReference type="SUPFAM" id="SSF52172">
    <property type="entry name" value="CheY-like"/>
    <property type="match status" value="1"/>
</dbReference>
<dbReference type="CDD" id="cd17535">
    <property type="entry name" value="REC_NarL-like"/>
    <property type="match status" value="1"/>
</dbReference>
<reference evidence="8 9" key="1">
    <citation type="submission" date="2020-11" db="EMBL/GenBank/DDBJ databases">
        <title>Actinomyces sp. ZJ750.</title>
        <authorList>
            <person name="Zhou J."/>
        </authorList>
    </citation>
    <scope>NUCLEOTIDE SEQUENCE [LARGE SCALE GENOMIC DNA]</scope>
    <source>
        <strain evidence="8 9">ZJ750</strain>
    </source>
</reference>
<dbReference type="PROSITE" id="PS50043">
    <property type="entry name" value="HTH_LUXR_2"/>
    <property type="match status" value="1"/>
</dbReference>
<evidence type="ECO:0000313" key="8">
    <source>
        <dbReference type="EMBL" id="QPL05572.1"/>
    </source>
</evidence>
<dbReference type="InterPro" id="IPR039420">
    <property type="entry name" value="WalR-like"/>
</dbReference>
<proteinExistence type="predicted"/>
<dbReference type="InterPro" id="IPR016032">
    <property type="entry name" value="Sig_transdc_resp-reg_C-effctor"/>
</dbReference>
<evidence type="ECO:0000313" key="9">
    <source>
        <dbReference type="Proteomes" id="UP000594637"/>
    </source>
</evidence>
<dbReference type="AlphaFoldDB" id="A0A7T0LKR7"/>
<feature type="modified residue" description="4-aspartylphosphate" evidence="5">
    <location>
        <position position="59"/>
    </location>
</feature>
<evidence type="ECO:0000259" key="6">
    <source>
        <dbReference type="PROSITE" id="PS50043"/>
    </source>
</evidence>
<sequence length="221" mass="24243">MTADNPARIIIVDDEPIIRDGLTMYLDSAEEIEVVARLSNGAEALNYLASHRVDLVLMDVRMPVMDGPTALARMTAEYPEVPVLLMTSFDDEQIVYRVLSQGGRGYLLKSASSEEIRAAIRAVLAGGVPVSPSVNAGIVREAVTQHARRPEPRDFGLSEREEEVLRLLCRAAPNREIAHQLCLSESTVKAYVSSIMMRMGCSSRLHIVVTAFEHGLVSPGR</sequence>
<dbReference type="SMART" id="SM00421">
    <property type="entry name" value="HTH_LUXR"/>
    <property type="match status" value="1"/>
</dbReference>